<organism evidence="2 3">
    <name type="scientific">Calidifontibacter indicus</name>
    <dbReference type="NCBI Taxonomy" id="419650"/>
    <lineage>
        <taxon>Bacteria</taxon>
        <taxon>Bacillati</taxon>
        <taxon>Actinomycetota</taxon>
        <taxon>Actinomycetes</taxon>
        <taxon>Micrococcales</taxon>
        <taxon>Dermacoccaceae</taxon>
        <taxon>Calidifontibacter</taxon>
    </lineage>
</organism>
<dbReference type="EMBL" id="QTUA01000001">
    <property type="protein sequence ID" value="REF29233.1"/>
    <property type="molecule type" value="Genomic_DNA"/>
</dbReference>
<protein>
    <submittedName>
        <fullName evidence="2">Uncharacterized protein</fullName>
    </submittedName>
</protein>
<feature type="signal peptide" evidence="1">
    <location>
        <begin position="1"/>
        <end position="40"/>
    </location>
</feature>
<feature type="chain" id="PRO_5039500509" evidence="1">
    <location>
        <begin position="41"/>
        <end position="86"/>
    </location>
</feature>
<sequence length="86" mass="8700">MNTAATNSLSTSKRVWRGVLAATSVALVGASVMPAAQAEAAGVKTTNYAVVSPAPAVSAVSPIDLPRRDGRSISYRVGSDGTLRAV</sequence>
<reference evidence="2 3" key="1">
    <citation type="submission" date="2018-08" db="EMBL/GenBank/DDBJ databases">
        <title>Sequencing the genomes of 1000 actinobacteria strains.</title>
        <authorList>
            <person name="Klenk H.-P."/>
        </authorList>
    </citation>
    <scope>NUCLEOTIDE SEQUENCE [LARGE SCALE GENOMIC DNA]</scope>
    <source>
        <strain evidence="2 3">DSM 22967</strain>
    </source>
</reference>
<proteinExistence type="predicted"/>
<evidence type="ECO:0000313" key="2">
    <source>
        <dbReference type="EMBL" id="REF29233.1"/>
    </source>
</evidence>
<name>A0A3D9ULD8_9MICO</name>
<keyword evidence="3" id="KW-1185">Reference proteome</keyword>
<gene>
    <name evidence="2" type="ORF">DFJ65_0167</name>
</gene>
<dbReference type="RefSeq" id="WP_115921369.1">
    <property type="nucleotide sequence ID" value="NZ_QTUA01000001.1"/>
</dbReference>
<evidence type="ECO:0000313" key="3">
    <source>
        <dbReference type="Proteomes" id="UP000256253"/>
    </source>
</evidence>
<dbReference type="AlphaFoldDB" id="A0A3D9ULD8"/>
<evidence type="ECO:0000256" key="1">
    <source>
        <dbReference type="SAM" id="SignalP"/>
    </source>
</evidence>
<dbReference type="OrthoDB" id="9959194at2"/>
<accession>A0A3D9ULD8</accession>
<keyword evidence="1" id="KW-0732">Signal</keyword>
<dbReference type="Proteomes" id="UP000256253">
    <property type="component" value="Unassembled WGS sequence"/>
</dbReference>
<comment type="caution">
    <text evidence="2">The sequence shown here is derived from an EMBL/GenBank/DDBJ whole genome shotgun (WGS) entry which is preliminary data.</text>
</comment>